<sequence>MTRIVRILDPRTGEVVRVCRGPGPSGVCPLRGANGVVPCAGFLIAPVGGDPQYWPLSVPRGYLHCDVPWNERARAYMTKAQRSHARWAEGLAHETSRLYRLAAAGDRRYRKMSPYELETTALWRWRKSPFAEADRRREERSRHRAGTYLGFIRHRRSASAAKQ</sequence>
<dbReference type="Proteomes" id="UP000609879">
    <property type="component" value="Unassembled WGS sequence"/>
</dbReference>
<evidence type="ECO:0000313" key="1">
    <source>
        <dbReference type="EMBL" id="GID78443.1"/>
    </source>
</evidence>
<accession>A0ABQ3YEK4</accession>
<protein>
    <submittedName>
        <fullName evidence="1">Uncharacterized protein</fullName>
    </submittedName>
</protein>
<organism evidence="1 2">
    <name type="scientific">Paractinoplanes deccanensis</name>
    <dbReference type="NCBI Taxonomy" id="113561"/>
    <lineage>
        <taxon>Bacteria</taxon>
        <taxon>Bacillati</taxon>
        <taxon>Actinomycetota</taxon>
        <taxon>Actinomycetes</taxon>
        <taxon>Micromonosporales</taxon>
        <taxon>Micromonosporaceae</taxon>
        <taxon>Paractinoplanes</taxon>
    </lineage>
</organism>
<gene>
    <name evidence="1" type="ORF">Ade02nite_70840</name>
</gene>
<proteinExistence type="predicted"/>
<name>A0ABQ3YEK4_9ACTN</name>
<evidence type="ECO:0000313" key="2">
    <source>
        <dbReference type="Proteomes" id="UP000609879"/>
    </source>
</evidence>
<dbReference type="EMBL" id="BOMI01000146">
    <property type="protein sequence ID" value="GID78443.1"/>
    <property type="molecule type" value="Genomic_DNA"/>
</dbReference>
<reference evidence="1 2" key="1">
    <citation type="submission" date="2021-01" db="EMBL/GenBank/DDBJ databases">
        <title>Whole genome shotgun sequence of Actinoplanes deccanensis NBRC 13994.</title>
        <authorList>
            <person name="Komaki H."/>
            <person name="Tamura T."/>
        </authorList>
    </citation>
    <scope>NUCLEOTIDE SEQUENCE [LARGE SCALE GENOMIC DNA]</scope>
    <source>
        <strain evidence="1 2">NBRC 13994</strain>
    </source>
</reference>
<dbReference type="RefSeq" id="WP_203773361.1">
    <property type="nucleotide sequence ID" value="NZ_BAAABO010000038.1"/>
</dbReference>
<comment type="caution">
    <text evidence="1">The sequence shown here is derived from an EMBL/GenBank/DDBJ whole genome shotgun (WGS) entry which is preliminary data.</text>
</comment>
<keyword evidence="2" id="KW-1185">Reference proteome</keyword>